<keyword evidence="4" id="KW-0677">Repeat</keyword>
<dbReference type="FunFam" id="3.20.180.20:FF:000001">
    <property type="entry name" value="Dynein axonemal heavy chain 5"/>
    <property type="match status" value="1"/>
</dbReference>
<gene>
    <name evidence="17" type="ORF">GPM918_LOCUS13137</name>
    <name evidence="18" type="ORF">SRO942_LOCUS13137</name>
</gene>
<dbReference type="PANTHER" id="PTHR22878">
    <property type="entry name" value="DYNEIN HEAVY CHAIN 6, AXONEMAL-LIKE-RELATED"/>
    <property type="match status" value="1"/>
</dbReference>
<dbReference type="GO" id="GO:0030286">
    <property type="term" value="C:dynein complex"/>
    <property type="evidence" value="ECO:0007669"/>
    <property type="project" value="UniProtKB-KW"/>
</dbReference>
<dbReference type="Gene3D" id="1.20.58.1120">
    <property type="match status" value="1"/>
</dbReference>
<feature type="non-terminal residue" evidence="17">
    <location>
        <position position="978"/>
    </location>
</feature>
<feature type="domain" description="Dynein heavy chain hydrolytic ATP-binding dynein motor region" evidence="16">
    <location>
        <begin position="907"/>
        <end position="977"/>
    </location>
</feature>
<dbReference type="Gene3D" id="3.40.50.300">
    <property type="entry name" value="P-loop containing nucleotide triphosphate hydrolases"/>
    <property type="match status" value="1"/>
</dbReference>
<keyword evidence="9" id="KW-0969">Cilium</keyword>
<evidence type="ECO:0000256" key="2">
    <source>
        <dbReference type="ARBA" id="ARBA00022490"/>
    </source>
</evidence>
<evidence type="ECO:0000256" key="9">
    <source>
        <dbReference type="ARBA" id="ARBA00023069"/>
    </source>
</evidence>
<dbReference type="GO" id="GO:0005874">
    <property type="term" value="C:microtubule"/>
    <property type="evidence" value="ECO:0007669"/>
    <property type="project" value="UniProtKB-KW"/>
</dbReference>
<evidence type="ECO:0000256" key="4">
    <source>
        <dbReference type="ARBA" id="ARBA00022737"/>
    </source>
</evidence>
<evidence type="ECO:0000256" key="8">
    <source>
        <dbReference type="ARBA" id="ARBA00023054"/>
    </source>
</evidence>
<dbReference type="InterPro" id="IPR013602">
    <property type="entry name" value="Dynein_heavy_linker"/>
</dbReference>
<dbReference type="Gene3D" id="3.20.180.20">
    <property type="entry name" value="Dynein heavy chain, N-terminal domain 2"/>
    <property type="match status" value="1"/>
</dbReference>
<reference evidence="17" key="1">
    <citation type="submission" date="2021-02" db="EMBL/GenBank/DDBJ databases">
        <authorList>
            <person name="Nowell W R."/>
        </authorList>
    </citation>
    <scope>NUCLEOTIDE SEQUENCE</scope>
</reference>
<dbReference type="AlphaFoldDB" id="A0A814FRZ5"/>
<keyword evidence="10" id="KW-0505">Motor protein</keyword>
<keyword evidence="3" id="KW-0493">Microtubule</keyword>
<dbReference type="FunFam" id="1.10.287.2620:FF:000002">
    <property type="entry name" value="Dynein heavy chain 2, axonemal"/>
    <property type="match status" value="1"/>
</dbReference>
<evidence type="ECO:0000313" key="18">
    <source>
        <dbReference type="EMBL" id="CAF3760826.1"/>
    </source>
</evidence>
<dbReference type="GO" id="GO:0005524">
    <property type="term" value="F:ATP binding"/>
    <property type="evidence" value="ECO:0007669"/>
    <property type="project" value="UniProtKB-KW"/>
</dbReference>
<keyword evidence="2" id="KW-0963">Cytoplasm</keyword>
<keyword evidence="8 13" id="KW-0175">Coiled coil</keyword>
<name>A0A814FRZ5_9BILA</name>
<comment type="caution">
    <text evidence="17">The sequence shown here is derived from an EMBL/GenBank/DDBJ whole genome shotgun (WGS) entry which is preliminary data.</text>
</comment>
<evidence type="ECO:0000259" key="15">
    <source>
        <dbReference type="Pfam" id="PF08393"/>
    </source>
</evidence>
<evidence type="ECO:0000256" key="14">
    <source>
        <dbReference type="SAM" id="MobiDB-lite"/>
    </source>
</evidence>
<proteinExistence type="predicted"/>
<evidence type="ECO:0000256" key="3">
    <source>
        <dbReference type="ARBA" id="ARBA00022701"/>
    </source>
</evidence>
<dbReference type="PANTHER" id="PTHR22878:SF63">
    <property type="entry name" value="DYNEIN AXONEMAL HEAVY CHAIN 10"/>
    <property type="match status" value="1"/>
</dbReference>
<dbReference type="InterPro" id="IPR042228">
    <property type="entry name" value="Dynein_linker_3"/>
</dbReference>
<dbReference type="InterPro" id="IPR035699">
    <property type="entry name" value="AAA_6"/>
</dbReference>
<dbReference type="GO" id="GO:0005930">
    <property type="term" value="C:axoneme"/>
    <property type="evidence" value="ECO:0007669"/>
    <property type="project" value="UniProtKB-SubCell"/>
</dbReference>
<dbReference type="EMBL" id="CAJOBC010002974">
    <property type="protein sequence ID" value="CAF3760826.1"/>
    <property type="molecule type" value="Genomic_DNA"/>
</dbReference>
<evidence type="ECO:0000256" key="1">
    <source>
        <dbReference type="ARBA" id="ARBA00004430"/>
    </source>
</evidence>
<keyword evidence="12" id="KW-0966">Cell projection</keyword>
<keyword evidence="19" id="KW-1185">Reference proteome</keyword>
<dbReference type="OrthoDB" id="64868at2759"/>
<dbReference type="GO" id="GO:0007018">
    <property type="term" value="P:microtubule-based movement"/>
    <property type="evidence" value="ECO:0007669"/>
    <property type="project" value="InterPro"/>
</dbReference>
<sequence>MFGLFASFFHRWKNNSCIECPPVKFEKTSGTVDGGTIIDSSQQQNQSIGGGGKSLGSTNQETEHLYTFYDDIRYIPEIHEIGQQIQGLVQITTNNLKKFLLKFKNYKHLWRTDKLAVCEKFFSKHPSLNVFDEEIMKYQKNLEELRPTSRLKEFDFIQLNLNSFINDLVTHAEETIHMFSKFLADEAKKELFELRDKLEEYDTNLKRSTDTIEDLKFVLQTIADIQSKSDIFETSINQTKDKYHLLESYNQKTSDEELAILKSLDNRWHEISLNSKHRDAGLKRVKGRFTEITLIQIDRLKKAIRDFAEKFARQGPGSIHNSSELNQGLKLMKTYRDELNRLEIDKQELTNAEKLFNLPISSYPELYVIQKEMKNLEKLYTLYEQQSKSRELWSETLWRDLDVQILLDGIDNYIKELKKMSREIKSMPLAKIIEIAMKEFRESLPLMADLKNDALRERHWKMLMKETQIEFDMNPESFTLDNLFQMNLQRFNDVIQNIVTSATKELQIEKGVKEVVDTWEKMKFTVPKYVKGNQDRGYVLGSCDEVLQTLDDHTMALQGMAASRFIGPFLSTVQQWEKSLSLIAEVIELWLNVQRKWMYLEGIFVSGDIRSQLPEEAKKFDEKNKLFKSIMLDTYRDPSIKKQCHQPSRLADLESIFVGLERCQKSLNDYLDSKRNAFPRFFFISDDELLSILGSSEPSAVQEHIIKMFDNVASLRLMKQSDTLTQAQAMISAEKEEMTFKQTVNTEGRVEDWMTKVLEEMRRTNKLITKEAVYYYRHRKSRVQWMYDYIGMVVLASNQIWWTWEVEDIFQKVAKGNKMGMKNYAKQLHLQLEEVVTEIRSPLSNNDRKKFNTVLIIDVHAKDIVDSFVRDSILDAREFEWESQLRFYWAKDTDDLVIRQCTGEFGYGYEYMGLNGRLVITPLTDRIYLTITQALSMFLGGAPAGPAGTGKTESVKDLAKALGLLCVVTNCGEGMDFL</sequence>
<evidence type="ECO:0000256" key="10">
    <source>
        <dbReference type="ARBA" id="ARBA00023175"/>
    </source>
</evidence>
<dbReference type="GO" id="GO:0045505">
    <property type="term" value="F:dynein intermediate chain binding"/>
    <property type="evidence" value="ECO:0007669"/>
    <property type="project" value="InterPro"/>
</dbReference>
<dbReference type="GO" id="GO:0051959">
    <property type="term" value="F:dynein light intermediate chain binding"/>
    <property type="evidence" value="ECO:0007669"/>
    <property type="project" value="InterPro"/>
</dbReference>
<evidence type="ECO:0000259" key="16">
    <source>
        <dbReference type="Pfam" id="PF12774"/>
    </source>
</evidence>
<dbReference type="InterPro" id="IPR026983">
    <property type="entry name" value="DHC"/>
</dbReference>
<comment type="subcellular location">
    <subcellularLocation>
        <location evidence="1">Cytoplasm</location>
        <location evidence="1">Cytoskeleton</location>
        <location evidence="1">Cilium axoneme</location>
    </subcellularLocation>
</comment>
<protein>
    <recommendedName>
        <fullName evidence="20">Dynein heavy chain</fullName>
    </recommendedName>
</protein>
<dbReference type="Pfam" id="PF08393">
    <property type="entry name" value="DHC_N2"/>
    <property type="match status" value="1"/>
</dbReference>
<evidence type="ECO:0000313" key="19">
    <source>
        <dbReference type="Proteomes" id="UP000663829"/>
    </source>
</evidence>
<dbReference type="InterPro" id="IPR042222">
    <property type="entry name" value="Dynein_2_N"/>
</dbReference>
<dbReference type="InterPro" id="IPR027417">
    <property type="entry name" value="P-loop_NTPase"/>
</dbReference>
<feature type="domain" description="Dynein heavy chain linker" evidence="15">
    <location>
        <begin position="368"/>
        <end position="772"/>
    </location>
</feature>
<evidence type="ECO:0008006" key="20">
    <source>
        <dbReference type="Google" id="ProtNLM"/>
    </source>
</evidence>
<evidence type="ECO:0000313" key="17">
    <source>
        <dbReference type="EMBL" id="CAF0988685.1"/>
    </source>
</evidence>
<evidence type="ECO:0000256" key="12">
    <source>
        <dbReference type="ARBA" id="ARBA00023273"/>
    </source>
</evidence>
<evidence type="ECO:0000256" key="13">
    <source>
        <dbReference type="SAM" id="Coils"/>
    </source>
</evidence>
<evidence type="ECO:0000256" key="6">
    <source>
        <dbReference type="ARBA" id="ARBA00022840"/>
    </source>
</evidence>
<feature type="region of interest" description="Disordered" evidence="14">
    <location>
        <begin position="36"/>
        <end position="56"/>
    </location>
</feature>
<keyword evidence="5" id="KW-0547">Nucleotide-binding</keyword>
<keyword evidence="6" id="KW-0067">ATP-binding</keyword>
<accession>A0A814FRZ5</accession>
<keyword evidence="11" id="KW-0206">Cytoskeleton</keyword>
<dbReference type="FunFam" id="1.20.140.100:FF:000013">
    <property type="entry name" value="Dynein heavy chain 10, axonemal"/>
    <property type="match status" value="1"/>
</dbReference>
<feature type="coiled-coil region" evidence="13">
    <location>
        <begin position="325"/>
        <end position="352"/>
    </location>
</feature>
<dbReference type="Pfam" id="PF12774">
    <property type="entry name" value="AAA_6"/>
    <property type="match status" value="1"/>
</dbReference>
<dbReference type="SUPFAM" id="SSF52540">
    <property type="entry name" value="P-loop containing nucleoside triphosphate hydrolases"/>
    <property type="match status" value="1"/>
</dbReference>
<dbReference type="FunFam" id="1.20.58.1120:FF:000008">
    <property type="entry name" value="Dynein heavy chain 10, axonemal"/>
    <property type="match status" value="1"/>
</dbReference>
<feature type="coiled-coil region" evidence="13">
    <location>
        <begin position="184"/>
        <end position="211"/>
    </location>
</feature>
<organism evidence="17 19">
    <name type="scientific">Didymodactylos carnosus</name>
    <dbReference type="NCBI Taxonomy" id="1234261"/>
    <lineage>
        <taxon>Eukaryota</taxon>
        <taxon>Metazoa</taxon>
        <taxon>Spiralia</taxon>
        <taxon>Gnathifera</taxon>
        <taxon>Rotifera</taxon>
        <taxon>Eurotatoria</taxon>
        <taxon>Bdelloidea</taxon>
        <taxon>Philodinida</taxon>
        <taxon>Philodinidae</taxon>
        <taxon>Didymodactylos</taxon>
    </lineage>
</organism>
<keyword evidence="7" id="KW-0243">Dynein</keyword>
<dbReference type="Proteomes" id="UP000681722">
    <property type="component" value="Unassembled WGS sequence"/>
</dbReference>
<evidence type="ECO:0000256" key="7">
    <source>
        <dbReference type="ARBA" id="ARBA00023017"/>
    </source>
</evidence>
<dbReference type="Gene3D" id="1.20.140.100">
    <property type="entry name" value="Dynein heavy chain, N-terminal domain 2"/>
    <property type="match status" value="1"/>
</dbReference>
<dbReference type="EMBL" id="CAJNOQ010002974">
    <property type="protein sequence ID" value="CAF0988685.1"/>
    <property type="molecule type" value="Genomic_DNA"/>
</dbReference>
<dbReference type="Proteomes" id="UP000663829">
    <property type="component" value="Unassembled WGS sequence"/>
</dbReference>
<dbReference type="Gene3D" id="1.10.287.2620">
    <property type="match status" value="1"/>
</dbReference>
<evidence type="ECO:0000256" key="5">
    <source>
        <dbReference type="ARBA" id="ARBA00022741"/>
    </source>
</evidence>
<evidence type="ECO:0000256" key="11">
    <source>
        <dbReference type="ARBA" id="ARBA00023212"/>
    </source>
</evidence>